<evidence type="ECO:0000259" key="6">
    <source>
        <dbReference type="PROSITE" id="PS51366"/>
    </source>
</evidence>
<dbReference type="Pfam" id="PF02854">
    <property type="entry name" value="MIF4G"/>
    <property type="match status" value="1"/>
</dbReference>
<dbReference type="PANTHER" id="PTHR23253">
    <property type="entry name" value="EUKARYOTIC TRANSLATION INITIATION FACTOR 4 GAMMA"/>
    <property type="match status" value="1"/>
</dbReference>
<keyword evidence="8" id="KW-1185">Reference proteome</keyword>
<accession>A0AAN7FXU7</accession>
<keyword evidence="3" id="KW-0810">Translation regulation</keyword>
<feature type="domain" description="MI" evidence="6">
    <location>
        <begin position="694"/>
        <end position="816"/>
    </location>
</feature>
<evidence type="ECO:0000256" key="1">
    <source>
        <dbReference type="ARBA" id="ARBA00005775"/>
    </source>
</evidence>
<dbReference type="GO" id="GO:0006417">
    <property type="term" value="P:regulation of translation"/>
    <property type="evidence" value="ECO:0007669"/>
    <property type="project" value="UniProtKB-KW"/>
</dbReference>
<keyword evidence="2" id="KW-0396">Initiation factor</keyword>
<evidence type="ECO:0000313" key="7">
    <source>
        <dbReference type="EMBL" id="KAK4600572.1"/>
    </source>
</evidence>
<feature type="region of interest" description="Disordered" evidence="5">
    <location>
        <begin position="661"/>
        <end position="683"/>
    </location>
</feature>
<feature type="compositionally biased region" description="Basic and acidic residues" evidence="5">
    <location>
        <begin position="218"/>
        <end position="227"/>
    </location>
</feature>
<gene>
    <name evidence="7" type="ORF">RGQ29_010285</name>
</gene>
<feature type="compositionally biased region" description="Low complexity" evidence="5">
    <location>
        <begin position="670"/>
        <end position="679"/>
    </location>
</feature>
<dbReference type="AlphaFoldDB" id="A0AAN7FXU7"/>
<organism evidence="7 8">
    <name type="scientific">Quercus rubra</name>
    <name type="common">Northern red oak</name>
    <name type="synonym">Quercus borealis</name>
    <dbReference type="NCBI Taxonomy" id="3512"/>
    <lineage>
        <taxon>Eukaryota</taxon>
        <taxon>Viridiplantae</taxon>
        <taxon>Streptophyta</taxon>
        <taxon>Embryophyta</taxon>
        <taxon>Tracheophyta</taxon>
        <taxon>Spermatophyta</taxon>
        <taxon>Magnoliopsida</taxon>
        <taxon>eudicotyledons</taxon>
        <taxon>Gunneridae</taxon>
        <taxon>Pentapetalae</taxon>
        <taxon>rosids</taxon>
        <taxon>fabids</taxon>
        <taxon>Fagales</taxon>
        <taxon>Fagaceae</taxon>
        <taxon>Quercus</taxon>
    </lineage>
</organism>
<evidence type="ECO:0000256" key="2">
    <source>
        <dbReference type="ARBA" id="ARBA00022540"/>
    </source>
</evidence>
<dbReference type="PROSITE" id="PS51366">
    <property type="entry name" value="MI"/>
    <property type="match status" value="1"/>
</dbReference>
<dbReference type="EMBL" id="JAXUIC010000002">
    <property type="protein sequence ID" value="KAK4600572.1"/>
    <property type="molecule type" value="Genomic_DNA"/>
</dbReference>
<dbReference type="GO" id="GO:0016281">
    <property type="term" value="C:eukaryotic translation initiation factor 4F complex"/>
    <property type="evidence" value="ECO:0007669"/>
    <property type="project" value="TreeGrafter"/>
</dbReference>
<sequence>MRERREREKERERGNQLTACFHCHYRPCLLLLCSSTLQDRSLHNFSTQLHYLDQNSSLHYNDLPPISLFLYFYFFCLKPKSKEKWKKKRFEVTELCRRDQTVNKLETGRRRRRRSTWAPDSSSLASTLLLLFPRCSVSPSRSHTQGPPKTLTFYIHSHSYSFSGELQFEDRDRVQYTRDRLLQLREIKQEIEAELAGEDQTWVHSDANLQPQSQSRYPESDNRDWRGRSAQLPASGEERTLEAIRDNKEYSNQFESRPQELNNGQYIQGFYLNFSWTCSYPMSRLEVPWSVQRGTLSEKERVLKTVKGILNKLTPEKFDDVISLIFDKAVLEPTFCPMYALLCYDLNEKLPPFPSDEPGGKDITFKRVLLNNCQEAFEGADSLRAEIRLMAAPEQEMERRDKERLIKLRTLGNIRLIGELLKQRMVPEKIVHHIVQVLLESKTCPAEENVEAICQFFNTIGKQLDESPKSRRVNDIYFGRLKELTTNPQLLPRLRFMVRDVLDLRANNWIPRREEVKAKTITEIHSEAENLGLRPGATAFMRNGRNTGALGGMSPVDFPPNRPGSGGIMPGMPGTRKMPGMPGLDTYNWEVPRSRSMPRSNGSAPIQSARHIQPPLIGKTPILNSKFLPQGSGGIVAGKTSALLQGGGTPVEPSSLSGIKPVTQNPKPVAPAAASVVPSPEKPMAPATGSIPVNFHRKTVSLLEEYFSVRMLDEALQCVEELKAPAYHSEVVKEAISLALEKSPPCVEPVIKLLEYLLNKNVLTARDIGTGCLLYGSLLDDIGIDLPKAPNNFGEVLGQLVLAGGLDFKVIKEVLKKVEDDSFQTVIFGAAMRIINSSPSGQQVVAVQGADIQDCESLLP</sequence>
<dbReference type="InterPro" id="IPR003890">
    <property type="entry name" value="MIF4G-like_typ-3"/>
</dbReference>
<dbReference type="SMART" id="SM00543">
    <property type="entry name" value="MIF4G"/>
    <property type="match status" value="1"/>
</dbReference>
<dbReference type="Pfam" id="PF02847">
    <property type="entry name" value="MA3"/>
    <property type="match status" value="1"/>
</dbReference>
<dbReference type="SUPFAM" id="SSF48371">
    <property type="entry name" value="ARM repeat"/>
    <property type="match status" value="2"/>
</dbReference>
<dbReference type="SMART" id="SM00544">
    <property type="entry name" value="MA3"/>
    <property type="match status" value="1"/>
</dbReference>
<dbReference type="GO" id="GO:0003729">
    <property type="term" value="F:mRNA binding"/>
    <property type="evidence" value="ECO:0007669"/>
    <property type="project" value="TreeGrafter"/>
</dbReference>
<feature type="compositionally biased region" description="Polar residues" evidence="5">
    <location>
        <begin position="207"/>
        <end position="217"/>
    </location>
</feature>
<evidence type="ECO:0000256" key="5">
    <source>
        <dbReference type="SAM" id="MobiDB-lite"/>
    </source>
</evidence>
<dbReference type="InterPro" id="IPR016024">
    <property type="entry name" value="ARM-type_fold"/>
</dbReference>
<name>A0AAN7FXU7_QUERU</name>
<proteinExistence type="inferred from homology"/>
<comment type="caution">
    <text evidence="7">The sequence shown here is derived from an EMBL/GenBank/DDBJ whole genome shotgun (WGS) entry which is preliminary data.</text>
</comment>
<dbReference type="GO" id="GO:0003743">
    <property type="term" value="F:translation initiation factor activity"/>
    <property type="evidence" value="ECO:0007669"/>
    <property type="project" value="UniProtKB-KW"/>
</dbReference>
<evidence type="ECO:0000256" key="3">
    <source>
        <dbReference type="ARBA" id="ARBA00022845"/>
    </source>
</evidence>
<dbReference type="Proteomes" id="UP001324115">
    <property type="component" value="Unassembled WGS sequence"/>
</dbReference>
<dbReference type="PANTHER" id="PTHR23253:SF62">
    <property type="entry name" value="MI DOMAIN-CONTAINING PROTEIN"/>
    <property type="match status" value="1"/>
</dbReference>
<comment type="similarity">
    <text evidence="1">Belongs to the eukaryotic initiation factor 4G family.</text>
</comment>
<evidence type="ECO:0000256" key="4">
    <source>
        <dbReference type="ARBA" id="ARBA00022917"/>
    </source>
</evidence>
<protein>
    <recommendedName>
        <fullName evidence="6">MI domain-containing protein</fullName>
    </recommendedName>
</protein>
<dbReference type="Gene3D" id="1.25.40.180">
    <property type="match status" value="2"/>
</dbReference>
<keyword evidence="4" id="KW-0648">Protein biosynthesis</keyword>
<reference evidence="7 8" key="1">
    <citation type="journal article" date="2023" name="G3 (Bethesda)">
        <title>A haplotype-resolved chromosome-scale genome for Quercus rubra L. provides insights into the genetics of adaptive traits for red oak species.</title>
        <authorList>
            <person name="Kapoor B."/>
            <person name="Jenkins J."/>
            <person name="Schmutz J."/>
            <person name="Zhebentyayeva T."/>
            <person name="Kuelheim C."/>
            <person name="Coggeshall M."/>
            <person name="Heim C."/>
            <person name="Lasky J.R."/>
            <person name="Leites L."/>
            <person name="Islam-Faridi N."/>
            <person name="Romero-Severson J."/>
            <person name="DeLeo V.L."/>
            <person name="Lucas S.M."/>
            <person name="Lazic D."/>
            <person name="Gailing O."/>
            <person name="Carlson J."/>
            <person name="Staton M."/>
        </authorList>
    </citation>
    <scope>NUCLEOTIDE SEQUENCE [LARGE SCALE GENOMIC DNA]</scope>
    <source>
        <strain evidence="7">Pseudo-F2</strain>
    </source>
</reference>
<feature type="region of interest" description="Disordered" evidence="5">
    <location>
        <begin position="202"/>
        <end position="238"/>
    </location>
</feature>
<evidence type="ECO:0000313" key="8">
    <source>
        <dbReference type="Proteomes" id="UP001324115"/>
    </source>
</evidence>
<dbReference type="InterPro" id="IPR003891">
    <property type="entry name" value="Initiation_fac_eIF4g_MI"/>
</dbReference>
<dbReference type="FunFam" id="1.25.40.180:FF:000036">
    <property type="entry name" value="Eukaryotic translation initiation factor isoform 4G-2"/>
    <property type="match status" value="1"/>
</dbReference>